<evidence type="ECO:0000256" key="12">
    <source>
        <dbReference type="ARBA" id="ARBA00023136"/>
    </source>
</evidence>
<comment type="cofactor">
    <cofactor evidence="18">
        <name>Mg(2+)</name>
        <dbReference type="ChEBI" id="CHEBI:18420"/>
    </cofactor>
    <text evidence="18">Mn(2+), Zn(2+), Cd(2+) and Co(2+) support activity to lesser extents.</text>
</comment>
<evidence type="ECO:0000256" key="4">
    <source>
        <dbReference type="ARBA" id="ARBA00022516"/>
    </source>
</evidence>
<dbReference type="GO" id="GO:0005886">
    <property type="term" value="C:plasma membrane"/>
    <property type="evidence" value="ECO:0007669"/>
    <property type="project" value="UniProtKB-SubCell"/>
</dbReference>
<evidence type="ECO:0000256" key="1">
    <source>
        <dbReference type="ARBA" id="ARBA00004651"/>
    </source>
</evidence>
<reference evidence="20" key="2">
    <citation type="submission" date="2021-04" db="EMBL/GenBank/DDBJ databases">
        <authorList>
            <person name="Gilroy R."/>
        </authorList>
    </citation>
    <scope>NUCLEOTIDE SEQUENCE</scope>
    <source>
        <strain evidence="20">ChiGjej1B1-1692</strain>
    </source>
</reference>
<dbReference type="Pfam" id="PF01219">
    <property type="entry name" value="DAGK_prokar"/>
    <property type="match status" value="1"/>
</dbReference>
<keyword evidence="5" id="KW-0808">Transferase</keyword>
<evidence type="ECO:0000313" key="20">
    <source>
        <dbReference type="EMBL" id="HJC39003.1"/>
    </source>
</evidence>
<accession>A0A9D2NY64</accession>
<gene>
    <name evidence="20" type="ORF">H9757_08095</name>
</gene>
<evidence type="ECO:0000256" key="2">
    <source>
        <dbReference type="ARBA" id="ARBA00005967"/>
    </source>
</evidence>
<evidence type="ECO:0000256" key="17">
    <source>
        <dbReference type="PIRSR" id="PIRSR600829-3"/>
    </source>
</evidence>
<dbReference type="GO" id="GO:0008654">
    <property type="term" value="P:phospholipid biosynthetic process"/>
    <property type="evidence" value="ECO:0007669"/>
    <property type="project" value="UniProtKB-KW"/>
</dbReference>
<keyword evidence="14" id="KW-1208">Phospholipid metabolism</keyword>
<evidence type="ECO:0000256" key="6">
    <source>
        <dbReference type="ARBA" id="ARBA00022692"/>
    </source>
</evidence>
<evidence type="ECO:0000256" key="9">
    <source>
        <dbReference type="ARBA" id="ARBA00022840"/>
    </source>
</evidence>
<keyword evidence="8 20" id="KW-0418">Kinase</keyword>
<evidence type="ECO:0000256" key="18">
    <source>
        <dbReference type="PIRSR" id="PIRSR600829-4"/>
    </source>
</evidence>
<feature type="binding site" evidence="18">
    <location>
        <position position="75"/>
    </location>
    <ligand>
        <name>a divalent metal cation</name>
        <dbReference type="ChEBI" id="CHEBI:60240"/>
    </ligand>
</feature>
<dbReference type="Gene3D" id="1.10.287.3610">
    <property type="match status" value="1"/>
</dbReference>
<comment type="subcellular location">
    <subcellularLocation>
        <location evidence="1">Cell membrane</location>
        <topology evidence="1">Multi-pass membrane protein</topology>
    </subcellularLocation>
</comment>
<dbReference type="PANTHER" id="PTHR34299">
    <property type="entry name" value="DIACYLGLYCEROL KINASE"/>
    <property type="match status" value="1"/>
</dbReference>
<dbReference type="PROSITE" id="PS01069">
    <property type="entry name" value="DAGK_PROKAR"/>
    <property type="match status" value="1"/>
</dbReference>
<evidence type="ECO:0000256" key="16">
    <source>
        <dbReference type="PIRSR" id="PIRSR600829-2"/>
    </source>
</evidence>
<evidence type="ECO:0000313" key="21">
    <source>
        <dbReference type="Proteomes" id="UP000823894"/>
    </source>
</evidence>
<dbReference type="GO" id="GO:0005524">
    <property type="term" value="F:ATP binding"/>
    <property type="evidence" value="ECO:0007669"/>
    <property type="project" value="UniProtKB-KW"/>
</dbReference>
<comment type="caution">
    <text evidence="20">The sequence shown here is derived from an EMBL/GenBank/DDBJ whole genome shotgun (WGS) entry which is preliminary data.</text>
</comment>
<sequence length="129" mass="13955">MKKGKKNPLGKSFGYAFEGIWTGIRKERNMRIHCLAVILVTAAGTFFGLTAMEWCICLLLFGMVISLELVNTAVEAVVDLVTEEKKPLAKIAKDTAAGAVLFTAVMAVIIGCIIFIPHLLELAGSIMNI</sequence>
<dbReference type="GO" id="GO:0016301">
    <property type="term" value="F:kinase activity"/>
    <property type="evidence" value="ECO:0007669"/>
    <property type="project" value="UniProtKB-KW"/>
</dbReference>
<organism evidence="20 21">
    <name type="scientific">Candidatus Mediterraneibacter faecigallinarum</name>
    <dbReference type="NCBI Taxonomy" id="2838669"/>
    <lineage>
        <taxon>Bacteria</taxon>
        <taxon>Bacillati</taxon>
        <taxon>Bacillota</taxon>
        <taxon>Clostridia</taxon>
        <taxon>Lachnospirales</taxon>
        <taxon>Lachnospiraceae</taxon>
        <taxon>Mediterraneibacter</taxon>
    </lineage>
</organism>
<dbReference type="InterPro" id="IPR033717">
    <property type="entry name" value="UDPK"/>
</dbReference>
<reference evidence="20" key="1">
    <citation type="journal article" date="2021" name="PeerJ">
        <title>Extensive microbial diversity within the chicken gut microbiome revealed by metagenomics and culture.</title>
        <authorList>
            <person name="Gilroy R."/>
            <person name="Ravi A."/>
            <person name="Getino M."/>
            <person name="Pursley I."/>
            <person name="Horton D.L."/>
            <person name="Alikhan N.F."/>
            <person name="Baker D."/>
            <person name="Gharbi K."/>
            <person name="Hall N."/>
            <person name="Watson M."/>
            <person name="Adriaenssens E.M."/>
            <person name="Foster-Nyarko E."/>
            <person name="Jarju S."/>
            <person name="Secka A."/>
            <person name="Antonio M."/>
            <person name="Oren A."/>
            <person name="Chaudhuri R.R."/>
            <person name="La Ragione R."/>
            <person name="Hildebrand F."/>
            <person name="Pallen M.J."/>
        </authorList>
    </citation>
    <scope>NUCLEOTIDE SEQUENCE</scope>
    <source>
        <strain evidence="20">ChiGjej1B1-1692</strain>
    </source>
</reference>
<feature type="transmembrane region" description="Helical" evidence="19">
    <location>
        <begin position="32"/>
        <end position="52"/>
    </location>
</feature>
<protein>
    <submittedName>
        <fullName evidence="20">Diacylglycerol kinase family protein</fullName>
    </submittedName>
</protein>
<keyword evidence="18" id="KW-0460">Magnesium</keyword>
<keyword evidence="7 17" id="KW-0547">Nucleotide-binding</keyword>
<feature type="transmembrane region" description="Helical" evidence="19">
    <location>
        <begin position="58"/>
        <end position="78"/>
    </location>
</feature>
<feature type="binding site" evidence="16">
    <location>
        <position position="68"/>
    </location>
    <ligand>
        <name>substrate</name>
    </ligand>
</feature>
<keyword evidence="4" id="KW-0444">Lipid biosynthesis</keyword>
<evidence type="ECO:0000256" key="8">
    <source>
        <dbReference type="ARBA" id="ARBA00022777"/>
    </source>
</evidence>
<evidence type="ECO:0000256" key="11">
    <source>
        <dbReference type="ARBA" id="ARBA00023098"/>
    </source>
</evidence>
<dbReference type="CDD" id="cd14265">
    <property type="entry name" value="UDPK_IM_like"/>
    <property type="match status" value="1"/>
</dbReference>
<feature type="transmembrane region" description="Helical" evidence="19">
    <location>
        <begin position="99"/>
        <end position="120"/>
    </location>
</feature>
<name>A0A9D2NY64_9FIRM</name>
<evidence type="ECO:0000256" key="7">
    <source>
        <dbReference type="ARBA" id="ARBA00022741"/>
    </source>
</evidence>
<dbReference type="EMBL" id="DWWK01000122">
    <property type="protein sequence ID" value="HJC39003.1"/>
    <property type="molecule type" value="Genomic_DNA"/>
</dbReference>
<keyword evidence="12 19" id="KW-0472">Membrane</keyword>
<feature type="binding site" evidence="17">
    <location>
        <position position="15"/>
    </location>
    <ligand>
        <name>ATP</name>
        <dbReference type="ChEBI" id="CHEBI:30616"/>
    </ligand>
</feature>
<evidence type="ECO:0000256" key="14">
    <source>
        <dbReference type="ARBA" id="ARBA00023264"/>
    </source>
</evidence>
<keyword evidence="10 19" id="KW-1133">Transmembrane helix</keyword>
<evidence type="ECO:0000256" key="3">
    <source>
        <dbReference type="ARBA" id="ARBA00022475"/>
    </source>
</evidence>
<evidence type="ECO:0000256" key="5">
    <source>
        <dbReference type="ARBA" id="ARBA00022679"/>
    </source>
</evidence>
<keyword evidence="3" id="KW-1003">Cell membrane</keyword>
<evidence type="ECO:0000256" key="10">
    <source>
        <dbReference type="ARBA" id="ARBA00022989"/>
    </source>
</evidence>
<evidence type="ECO:0000256" key="13">
    <source>
        <dbReference type="ARBA" id="ARBA00023209"/>
    </source>
</evidence>
<dbReference type="AlphaFoldDB" id="A0A9D2NY64"/>
<keyword evidence="11" id="KW-0443">Lipid metabolism</keyword>
<evidence type="ECO:0000256" key="19">
    <source>
        <dbReference type="SAM" id="Phobius"/>
    </source>
</evidence>
<dbReference type="InterPro" id="IPR036945">
    <property type="entry name" value="DAGK_sf"/>
</dbReference>
<dbReference type="PANTHER" id="PTHR34299:SF1">
    <property type="entry name" value="DIACYLGLYCEROL KINASE"/>
    <property type="match status" value="1"/>
</dbReference>
<dbReference type="InterPro" id="IPR000829">
    <property type="entry name" value="DAGK"/>
</dbReference>
<feature type="binding site" evidence="17">
    <location>
        <position position="75"/>
    </location>
    <ligand>
        <name>ATP</name>
        <dbReference type="ChEBI" id="CHEBI:30616"/>
    </ligand>
</feature>
<feature type="binding site" evidence="17">
    <location>
        <position position="27"/>
    </location>
    <ligand>
        <name>ATP</name>
        <dbReference type="ChEBI" id="CHEBI:30616"/>
    </ligand>
</feature>
<proteinExistence type="inferred from homology"/>
<feature type="binding site" evidence="17">
    <location>
        <begin position="93"/>
        <end position="94"/>
    </location>
    <ligand>
        <name>ATP</name>
        <dbReference type="ChEBI" id="CHEBI:30616"/>
    </ligand>
</feature>
<feature type="binding site" evidence="18">
    <location>
        <position position="27"/>
    </location>
    <ligand>
        <name>a divalent metal cation</name>
        <dbReference type="ChEBI" id="CHEBI:60240"/>
    </ligand>
</feature>
<dbReference type="Proteomes" id="UP000823894">
    <property type="component" value="Unassembled WGS sequence"/>
</dbReference>
<keyword evidence="9 17" id="KW-0067">ATP-binding</keyword>
<feature type="active site" description="Proton acceptor" evidence="15">
    <location>
        <position position="68"/>
    </location>
</feature>
<evidence type="ECO:0000256" key="15">
    <source>
        <dbReference type="PIRSR" id="PIRSR600829-1"/>
    </source>
</evidence>
<keyword evidence="6 19" id="KW-0812">Transmembrane</keyword>
<dbReference type="GO" id="GO:0046872">
    <property type="term" value="F:metal ion binding"/>
    <property type="evidence" value="ECO:0007669"/>
    <property type="project" value="UniProtKB-KW"/>
</dbReference>
<keyword evidence="13" id="KW-0594">Phospholipid biosynthesis</keyword>
<comment type="similarity">
    <text evidence="2">Belongs to the bacterial diacylglycerol kinase family.</text>
</comment>
<keyword evidence="18" id="KW-0479">Metal-binding</keyword>